<proteinExistence type="predicted"/>
<keyword evidence="2" id="KW-1185">Reference proteome</keyword>
<dbReference type="AlphaFoldDB" id="A0A8T0HV62"/>
<name>A0A8T0HV62_CERPU</name>
<comment type="caution">
    <text evidence="1">The sequence shown here is derived from an EMBL/GenBank/DDBJ whole genome shotgun (WGS) entry which is preliminary data.</text>
</comment>
<sequence>MMCTIVTELDNLTEVHQQSLTKGYHLAGESLSSGLVEAGLALQVMGLSSVTGLVTETWYASQNRRPQRRSLDLHPHLTMLVHKGVEGMVRRSRKVEAGTAPGHLEHLVKQGREQPHDGALHLEEGKRHQVETMPKGVGDTLKNLPAQTHE</sequence>
<evidence type="ECO:0000313" key="1">
    <source>
        <dbReference type="EMBL" id="KAG0574348.1"/>
    </source>
</evidence>
<dbReference type="EMBL" id="CM026426">
    <property type="protein sequence ID" value="KAG0574348.1"/>
    <property type="molecule type" value="Genomic_DNA"/>
</dbReference>
<organism evidence="1 2">
    <name type="scientific">Ceratodon purpureus</name>
    <name type="common">Fire moss</name>
    <name type="synonym">Dicranum purpureum</name>
    <dbReference type="NCBI Taxonomy" id="3225"/>
    <lineage>
        <taxon>Eukaryota</taxon>
        <taxon>Viridiplantae</taxon>
        <taxon>Streptophyta</taxon>
        <taxon>Embryophyta</taxon>
        <taxon>Bryophyta</taxon>
        <taxon>Bryophytina</taxon>
        <taxon>Bryopsida</taxon>
        <taxon>Dicranidae</taxon>
        <taxon>Pseudoditrichales</taxon>
        <taxon>Ditrichaceae</taxon>
        <taxon>Ceratodon</taxon>
    </lineage>
</organism>
<reference evidence="1" key="1">
    <citation type="submission" date="2020-06" db="EMBL/GenBank/DDBJ databases">
        <title>WGS assembly of Ceratodon purpureus strain R40.</title>
        <authorList>
            <person name="Carey S.B."/>
            <person name="Jenkins J."/>
            <person name="Shu S."/>
            <person name="Lovell J.T."/>
            <person name="Sreedasyam A."/>
            <person name="Maumus F."/>
            <person name="Tiley G.P."/>
            <person name="Fernandez-Pozo N."/>
            <person name="Barry K."/>
            <person name="Chen C."/>
            <person name="Wang M."/>
            <person name="Lipzen A."/>
            <person name="Daum C."/>
            <person name="Saski C.A."/>
            <person name="Payton A.C."/>
            <person name="Mcbreen J.C."/>
            <person name="Conrad R.E."/>
            <person name="Kollar L.M."/>
            <person name="Olsson S."/>
            <person name="Huttunen S."/>
            <person name="Landis J.B."/>
            <person name="Wickett N.J."/>
            <person name="Johnson M.G."/>
            <person name="Rensing S.A."/>
            <person name="Grimwood J."/>
            <person name="Schmutz J."/>
            <person name="Mcdaniel S.F."/>
        </authorList>
    </citation>
    <scope>NUCLEOTIDE SEQUENCE</scope>
    <source>
        <strain evidence="1">R40</strain>
    </source>
</reference>
<dbReference type="Proteomes" id="UP000822688">
    <property type="component" value="Chromosome V"/>
</dbReference>
<evidence type="ECO:0000313" key="2">
    <source>
        <dbReference type="Proteomes" id="UP000822688"/>
    </source>
</evidence>
<protein>
    <submittedName>
        <fullName evidence="1">Uncharacterized protein</fullName>
    </submittedName>
</protein>
<accession>A0A8T0HV62</accession>
<gene>
    <name evidence="1" type="ORF">KC19_VG255800</name>
</gene>